<protein>
    <submittedName>
        <fullName evidence="1">Uncharacterized protein</fullName>
    </submittedName>
</protein>
<gene>
    <name evidence="1" type="ORF">CEXT_426561</name>
</gene>
<dbReference type="AlphaFoldDB" id="A0AAV4Y271"/>
<accession>A0AAV4Y271</accession>
<dbReference type="Proteomes" id="UP001054945">
    <property type="component" value="Unassembled WGS sequence"/>
</dbReference>
<evidence type="ECO:0000313" key="2">
    <source>
        <dbReference type="Proteomes" id="UP001054945"/>
    </source>
</evidence>
<sequence>MSHGRCITVNSVVFRRPMHGGPTASWETSQINTRASITTPITAADEHSLEQAEGNHRLLNYIIDLSDNLRCGNTCPRSVSDSIFFVPLPYHPFSSLPFCEWGETPSAWRACICGEDRRDCSERGTSEVARGWRGVKKSVIKRMLQGDATSISNRADCRRSANLRGVVSCW</sequence>
<reference evidence="1 2" key="1">
    <citation type="submission" date="2021-06" db="EMBL/GenBank/DDBJ databases">
        <title>Caerostris extrusa draft genome.</title>
        <authorList>
            <person name="Kono N."/>
            <person name="Arakawa K."/>
        </authorList>
    </citation>
    <scope>NUCLEOTIDE SEQUENCE [LARGE SCALE GENOMIC DNA]</scope>
</reference>
<name>A0AAV4Y271_CAEEX</name>
<organism evidence="1 2">
    <name type="scientific">Caerostris extrusa</name>
    <name type="common">Bark spider</name>
    <name type="synonym">Caerostris bankana</name>
    <dbReference type="NCBI Taxonomy" id="172846"/>
    <lineage>
        <taxon>Eukaryota</taxon>
        <taxon>Metazoa</taxon>
        <taxon>Ecdysozoa</taxon>
        <taxon>Arthropoda</taxon>
        <taxon>Chelicerata</taxon>
        <taxon>Arachnida</taxon>
        <taxon>Araneae</taxon>
        <taxon>Araneomorphae</taxon>
        <taxon>Entelegynae</taxon>
        <taxon>Araneoidea</taxon>
        <taxon>Araneidae</taxon>
        <taxon>Caerostris</taxon>
    </lineage>
</organism>
<comment type="caution">
    <text evidence="1">The sequence shown here is derived from an EMBL/GenBank/DDBJ whole genome shotgun (WGS) entry which is preliminary data.</text>
</comment>
<keyword evidence="2" id="KW-1185">Reference proteome</keyword>
<dbReference type="EMBL" id="BPLR01018660">
    <property type="protein sequence ID" value="GIZ01392.1"/>
    <property type="molecule type" value="Genomic_DNA"/>
</dbReference>
<evidence type="ECO:0000313" key="1">
    <source>
        <dbReference type="EMBL" id="GIZ01392.1"/>
    </source>
</evidence>
<proteinExistence type="predicted"/>